<name>B6IUH7_RHOCS</name>
<reference evidence="5 6" key="1">
    <citation type="journal article" date="2010" name="BMC Genomics">
        <title>Metabolic flexibility revealed in the genome of the cyst-forming alpha-1 proteobacterium Rhodospirillum centenum.</title>
        <authorList>
            <person name="Lu Y.K."/>
            <person name="Marden J."/>
            <person name="Han M."/>
            <person name="Swingley W.D."/>
            <person name="Mastrian S.D."/>
            <person name="Chowdhury S.R."/>
            <person name="Hao J."/>
            <person name="Helmy T."/>
            <person name="Kim S."/>
            <person name="Kurdoglu A.A."/>
            <person name="Matthies H.J."/>
            <person name="Rollo D."/>
            <person name="Stothard P."/>
            <person name="Blankenship R.E."/>
            <person name="Bauer C.E."/>
            <person name="Touchman J.W."/>
        </authorList>
    </citation>
    <scope>NUCLEOTIDE SEQUENCE [LARGE SCALE GENOMIC DNA]</scope>
    <source>
        <strain evidence="6">ATCC 51521 / SW</strain>
    </source>
</reference>
<dbReference type="Pfam" id="PF13972">
    <property type="entry name" value="TetR"/>
    <property type="match status" value="1"/>
</dbReference>
<dbReference type="InterPro" id="IPR009057">
    <property type="entry name" value="Homeodomain-like_sf"/>
</dbReference>
<gene>
    <name evidence="5" type="ordered locus">RC1_2417</name>
</gene>
<dbReference type="InterPro" id="IPR001647">
    <property type="entry name" value="HTH_TetR"/>
</dbReference>
<dbReference type="PANTHER" id="PTHR30055">
    <property type="entry name" value="HTH-TYPE TRANSCRIPTIONAL REGULATOR RUTR"/>
    <property type="match status" value="1"/>
</dbReference>
<dbReference type="STRING" id="414684.RC1_2417"/>
<dbReference type="AlphaFoldDB" id="B6IUH7"/>
<evidence type="ECO:0000256" key="2">
    <source>
        <dbReference type="PROSITE-ProRule" id="PRU00335"/>
    </source>
</evidence>
<feature type="domain" description="HTH tetR-type" evidence="4">
    <location>
        <begin position="37"/>
        <end position="97"/>
    </location>
</feature>
<dbReference type="EMBL" id="CP000613">
    <property type="protein sequence ID" value="ACI99802.1"/>
    <property type="molecule type" value="Genomic_DNA"/>
</dbReference>
<dbReference type="SUPFAM" id="SSF46689">
    <property type="entry name" value="Homeodomain-like"/>
    <property type="match status" value="1"/>
</dbReference>
<evidence type="ECO:0000313" key="5">
    <source>
        <dbReference type="EMBL" id="ACI99802.1"/>
    </source>
</evidence>
<dbReference type="GO" id="GO:0003700">
    <property type="term" value="F:DNA-binding transcription factor activity"/>
    <property type="evidence" value="ECO:0007669"/>
    <property type="project" value="TreeGrafter"/>
</dbReference>
<evidence type="ECO:0000256" key="3">
    <source>
        <dbReference type="SAM" id="MobiDB-lite"/>
    </source>
</evidence>
<evidence type="ECO:0000259" key="4">
    <source>
        <dbReference type="PROSITE" id="PS50977"/>
    </source>
</evidence>
<feature type="DNA-binding region" description="H-T-H motif" evidence="2">
    <location>
        <begin position="60"/>
        <end position="79"/>
    </location>
</feature>
<dbReference type="PROSITE" id="PS50977">
    <property type="entry name" value="HTH_TETR_2"/>
    <property type="match status" value="1"/>
</dbReference>
<organism evidence="5 6">
    <name type="scientific">Rhodospirillum centenum (strain ATCC 51521 / SW)</name>
    <dbReference type="NCBI Taxonomy" id="414684"/>
    <lineage>
        <taxon>Bacteria</taxon>
        <taxon>Pseudomonadati</taxon>
        <taxon>Pseudomonadota</taxon>
        <taxon>Alphaproteobacteria</taxon>
        <taxon>Rhodospirillales</taxon>
        <taxon>Rhodospirillaceae</taxon>
        <taxon>Rhodospirillum</taxon>
    </lineage>
</organism>
<accession>B6IUH7</accession>
<dbReference type="RefSeq" id="WP_012567584.1">
    <property type="nucleotide sequence ID" value="NC_011420.2"/>
</dbReference>
<evidence type="ECO:0000256" key="1">
    <source>
        <dbReference type="ARBA" id="ARBA00023125"/>
    </source>
</evidence>
<dbReference type="InterPro" id="IPR036271">
    <property type="entry name" value="Tet_transcr_reg_TetR-rel_C_sf"/>
</dbReference>
<dbReference type="Gene3D" id="1.10.357.10">
    <property type="entry name" value="Tetracycline Repressor, domain 2"/>
    <property type="match status" value="1"/>
</dbReference>
<dbReference type="KEGG" id="rce:RC1_2417"/>
<evidence type="ECO:0000313" key="6">
    <source>
        <dbReference type="Proteomes" id="UP000001591"/>
    </source>
</evidence>
<dbReference type="GO" id="GO:0000976">
    <property type="term" value="F:transcription cis-regulatory region binding"/>
    <property type="evidence" value="ECO:0007669"/>
    <property type="project" value="TreeGrafter"/>
</dbReference>
<sequence length="245" mass="27224">MKDSAAKCRAAGPPEPERSEPPEPPCAPARRGTARSGRTRDAIVDLAIGLFNARGTSAVTTNHIAAELGISPGNLYYHFRNKEEIVRAAYGRFGEECRALLETPVTGGAVEIFRHYTAGTFDLMLRWRFFYEDMAELCRRDPDLAGDMADLQRRFVAHLAETLCRLRRTGIVSEGVADLDLRLLADNIWLVSRGFWEFARNGAPEGFRPEEAIRDGVRHIFALARPCLTPPARQALDRSLARDGG</sequence>
<dbReference type="eggNOG" id="COG1309">
    <property type="taxonomic scope" value="Bacteria"/>
</dbReference>
<keyword evidence="1 2" id="KW-0238">DNA-binding</keyword>
<dbReference type="PRINTS" id="PR00455">
    <property type="entry name" value="HTHTETR"/>
</dbReference>
<dbReference type="InterPro" id="IPR050109">
    <property type="entry name" value="HTH-type_TetR-like_transc_reg"/>
</dbReference>
<protein>
    <submittedName>
        <fullName evidence="5">Transcriptional regulator, TetR family protein</fullName>
    </submittedName>
</protein>
<feature type="region of interest" description="Disordered" evidence="3">
    <location>
        <begin position="1"/>
        <end position="37"/>
    </location>
</feature>
<dbReference type="OrthoDB" id="9812484at2"/>
<dbReference type="PANTHER" id="PTHR30055:SF223">
    <property type="entry name" value="HTH-TYPE TRANSCRIPTIONAL REGULATOR UIDR"/>
    <property type="match status" value="1"/>
</dbReference>
<keyword evidence="6" id="KW-1185">Reference proteome</keyword>
<dbReference type="Proteomes" id="UP000001591">
    <property type="component" value="Chromosome"/>
</dbReference>
<proteinExistence type="predicted"/>
<dbReference type="SUPFAM" id="SSF48498">
    <property type="entry name" value="Tetracyclin repressor-like, C-terminal domain"/>
    <property type="match status" value="1"/>
</dbReference>
<dbReference type="Pfam" id="PF00440">
    <property type="entry name" value="TetR_N"/>
    <property type="match status" value="1"/>
</dbReference>
<dbReference type="HOGENOM" id="CLU_091262_0_0_5"/>
<dbReference type="InterPro" id="IPR025722">
    <property type="entry name" value="TetR"/>
</dbReference>